<dbReference type="InterPro" id="IPR000210">
    <property type="entry name" value="BTB/POZ_dom"/>
</dbReference>
<accession>A0A8D9E307</accession>
<dbReference type="Gene3D" id="3.30.710.10">
    <property type="entry name" value="Potassium Channel Kv1.1, Chain A"/>
    <property type="match status" value="1"/>
</dbReference>
<protein>
    <recommendedName>
        <fullName evidence="1">BTB domain-containing protein</fullName>
    </recommendedName>
</protein>
<dbReference type="InterPro" id="IPR052407">
    <property type="entry name" value="BTB_POZ_domain_cont_9"/>
</dbReference>
<sequence>MVDLVYLDGLKALQQRMGTLFNNVKFSDTVFTVKNQKFYALSQLVAVASGKLDSVISEHFAHCDDKEITLYDVKCQESFSIVLQYMYGLDINFSQMKMSVLCEVINLAENYQLTMFSKDPKLILLN</sequence>
<evidence type="ECO:0000313" key="2">
    <source>
        <dbReference type="EMBL" id="CAG6738701.1"/>
    </source>
</evidence>
<proteinExistence type="predicted"/>
<reference evidence="2" key="1">
    <citation type="submission" date="2021-05" db="EMBL/GenBank/DDBJ databases">
        <authorList>
            <person name="Alioto T."/>
            <person name="Alioto T."/>
            <person name="Gomez Garrido J."/>
        </authorList>
    </citation>
    <scope>NUCLEOTIDE SEQUENCE</scope>
</reference>
<dbReference type="InterPro" id="IPR011333">
    <property type="entry name" value="SKP1/BTB/POZ_sf"/>
</dbReference>
<dbReference type="PANTHER" id="PTHR46306">
    <property type="entry name" value="BTB/POZ DOMAIN-CONTAINING PROTEIN 9"/>
    <property type="match status" value="1"/>
</dbReference>
<evidence type="ECO:0000259" key="1">
    <source>
        <dbReference type="PROSITE" id="PS50097"/>
    </source>
</evidence>
<dbReference type="Pfam" id="PF00651">
    <property type="entry name" value="BTB"/>
    <property type="match status" value="1"/>
</dbReference>
<name>A0A8D9E307_9HEMI</name>
<dbReference type="AlphaFoldDB" id="A0A8D9E307"/>
<feature type="domain" description="BTB" evidence="1">
    <location>
        <begin position="27"/>
        <end position="95"/>
    </location>
</feature>
<dbReference type="PROSITE" id="PS50097">
    <property type="entry name" value="BTB"/>
    <property type="match status" value="1"/>
</dbReference>
<dbReference type="GO" id="GO:0005737">
    <property type="term" value="C:cytoplasm"/>
    <property type="evidence" value="ECO:0007669"/>
    <property type="project" value="TreeGrafter"/>
</dbReference>
<dbReference type="PANTHER" id="PTHR46306:SF1">
    <property type="entry name" value="BTB_POZ DOMAIN-CONTAINING PROTEIN 9"/>
    <property type="match status" value="1"/>
</dbReference>
<dbReference type="EMBL" id="HBUF01409207">
    <property type="protein sequence ID" value="CAG6738701.1"/>
    <property type="molecule type" value="Transcribed_RNA"/>
</dbReference>
<dbReference type="SUPFAM" id="SSF54695">
    <property type="entry name" value="POZ domain"/>
    <property type="match status" value="1"/>
</dbReference>
<organism evidence="2">
    <name type="scientific">Cacopsylla melanoneura</name>
    <dbReference type="NCBI Taxonomy" id="428564"/>
    <lineage>
        <taxon>Eukaryota</taxon>
        <taxon>Metazoa</taxon>
        <taxon>Ecdysozoa</taxon>
        <taxon>Arthropoda</taxon>
        <taxon>Hexapoda</taxon>
        <taxon>Insecta</taxon>
        <taxon>Pterygota</taxon>
        <taxon>Neoptera</taxon>
        <taxon>Paraneoptera</taxon>
        <taxon>Hemiptera</taxon>
        <taxon>Sternorrhyncha</taxon>
        <taxon>Psylloidea</taxon>
        <taxon>Psyllidae</taxon>
        <taxon>Psyllinae</taxon>
        <taxon>Cacopsylla</taxon>
    </lineage>
</organism>